<dbReference type="EMBL" id="BK016080">
    <property type="protein sequence ID" value="DAF93152.1"/>
    <property type="molecule type" value="Genomic_DNA"/>
</dbReference>
<name>A0A8S5UF97_9CAUD</name>
<organism evidence="1">
    <name type="scientific">Myoviridae sp. ctcyQ27</name>
    <dbReference type="NCBI Taxonomy" id="2825139"/>
    <lineage>
        <taxon>Viruses</taxon>
        <taxon>Duplodnaviria</taxon>
        <taxon>Heunggongvirae</taxon>
        <taxon>Uroviricota</taxon>
        <taxon>Caudoviricetes</taxon>
    </lineage>
</organism>
<accession>A0A8S5UF97</accession>
<reference evidence="1" key="1">
    <citation type="journal article" date="2021" name="Proc. Natl. Acad. Sci. U.S.A.">
        <title>A Catalog of Tens of Thousands of Viruses from Human Metagenomes Reveals Hidden Associations with Chronic Diseases.</title>
        <authorList>
            <person name="Tisza M.J."/>
            <person name="Buck C.B."/>
        </authorList>
    </citation>
    <scope>NUCLEOTIDE SEQUENCE</scope>
    <source>
        <strain evidence="1">CtcyQ27</strain>
    </source>
</reference>
<evidence type="ECO:0000313" key="1">
    <source>
        <dbReference type="EMBL" id="DAF93152.1"/>
    </source>
</evidence>
<proteinExistence type="predicted"/>
<sequence>MFTLACPGTSLVVNNRSCSLYSCYYFTIILYN</sequence>
<protein>
    <submittedName>
        <fullName evidence="1">Uncharacterized protein</fullName>
    </submittedName>
</protein>